<protein>
    <submittedName>
        <fullName evidence="1">Uncharacterized protein</fullName>
    </submittedName>
</protein>
<name>A0A1R4H9G1_9GAMM</name>
<reference evidence="2" key="1">
    <citation type="submission" date="2017-02" db="EMBL/GenBank/DDBJ databases">
        <authorList>
            <person name="Daims H."/>
        </authorList>
    </citation>
    <scope>NUCLEOTIDE SEQUENCE [LARGE SCALE GENOMIC DNA]</scope>
</reference>
<keyword evidence="2" id="KW-1185">Reference proteome</keyword>
<organism evidence="1 2">
    <name type="scientific">Crenothrix polyspora</name>
    <dbReference type="NCBI Taxonomy" id="360316"/>
    <lineage>
        <taxon>Bacteria</taxon>
        <taxon>Pseudomonadati</taxon>
        <taxon>Pseudomonadota</taxon>
        <taxon>Gammaproteobacteria</taxon>
        <taxon>Methylococcales</taxon>
        <taxon>Crenotrichaceae</taxon>
        <taxon>Crenothrix</taxon>
    </lineage>
</organism>
<accession>A0A1R4H9G1</accession>
<dbReference type="Proteomes" id="UP000195442">
    <property type="component" value="Unassembled WGS sequence"/>
</dbReference>
<evidence type="ECO:0000313" key="2">
    <source>
        <dbReference type="Proteomes" id="UP000195442"/>
    </source>
</evidence>
<gene>
    <name evidence="1" type="ORF">CRENPOLYSF2_2910011</name>
</gene>
<dbReference type="AlphaFoldDB" id="A0A1R4H9G1"/>
<sequence length="60" mass="7268">MFTWQNRPDIQIHWFLCYFKMTECKARSKTNIRTEVLEVIILGVRKAYNPIYATRSNSRK</sequence>
<dbReference type="EMBL" id="FUKJ01000214">
    <property type="protein sequence ID" value="SJM92807.1"/>
    <property type="molecule type" value="Genomic_DNA"/>
</dbReference>
<proteinExistence type="predicted"/>
<evidence type="ECO:0000313" key="1">
    <source>
        <dbReference type="EMBL" id="SJM92807.1"/>
    </source>
</evidence>